<dbReference type="Pfam" id="PF13359">
    <property type="entry name" value="DDE_Tnp_4"/>
    <property type="match status" value="1"/>
</dbReference>
<evidence type="ECO:0000259" key="5">
    <source>
        <dbReference type="Pfam" id="PF13359"/>
    </source>
</evidence>
<reference evidence="7 8" key="1">
    <citation type="journal article" date="2019" name="Sci. Rep.">
        <title>A high-quality genome of Eragrostis curvula grass provides insights into Poaceae evolution and supports new strategies to enhance forage quality.</title>
        <authorList>
            <person name="Carballo J."/>
            <person name="Santos B.A.C.M."/>
            <person name="Zappacosta D."/>
            <person name="Garbus I."/>
            <person name="Selva J.P."/>
            <person name="Gallo C.A."/>
            <person name="Diaz A."/>
            <person name="Albertini E."/>
            <person name="Caccamo M."/>
            <person name="Echenique V."/>
        </authorList>
    </citation>
    <scope>NUCLEOTIDE SEQUENCE [LARGE SCALE GENOMIC DNA]</scope>
    <source>
        <strain evidence="8">cv. Victoria</strain>
        <tissue evidence="7">Leaf</tissue>
    </source>
</reference>
<feature type="region of interest" description="Disordered" evidence="3">
    <location>
        <begin position="494"/>
        <end position="524"/>
    </location>
</feature>
<feature type="domain" description="DUF8040" evidence="6">
    <location>
        <begin position="25"/>
        <end position="116"/>
    </location>
</feature>
<evidence type="ECO:0000313" key="8">
    <source>
        <dbReference type="Proteomes" id="UP000324897"/>
    </source>
</evidence>
<feature type="non-terminal residue" evidence="7">
    <location>
        <position position="1"/>
    </location>
</feature>
<feature type="domain" description="Myb/SANT-like" evidence="4">
    <location>
        <begin position="317"/>
        <end position="399"/>
    </location>
</feature>
<dbReference type="Proteomes" id="UP000324897">
    <property type="component" value="Unassembled WGS sequence"/>
</dbReference>
<proteinExistence type="predicted"/>
<keyword evidence="8" id="KW-1185">Reference proteome</keyword>
<sequence>MLLLLPSLYLLSSSSRRREKRPRHTSSHTGRVLMEETLNGHEKDCCVAFRMEPAVFKAIATYHRTENLLRDTRGVRVEEQLGMFMFMLSHNSSYEDIQYEFKHIFDTIPKLIYRFFRPPVATEPHWKISKDPRFFPYFKNFIGAIDGTHVPITIAQAKQAPYRNRKGTLSQNVMLACDFDLNFTIIYSGWEGSSTEARVLRSALLAGFCVPEGKFYLIDGGNANTPCFLASYHGVRNHIERAIGVLKKRFPILKVGTHHPMENQVRIPAAAAAFHNLICMHQGDEAWLDNQPNNIPSDTFVDLPEGDSSYNNDVSPLSSEIENGNAVRDNGWSSEAWNLMVRKFHDQFPYVQLTKDQIQDKKKELKRDFNVLKEARIQSGVHWDEKLCMITAEPAIWANIIKSHPKASKFQRKGFPLYDDLEKLYAGKTAEGNFALISVKPKEDDVRIVQPPMAKVTRDGAVGSLAFLSRYHDDYQHDDSDNDDVRIVQPNQRCAATSPKRDKRAADRCEEPSTSGAKVTSTTREKRTVLKEMMMCHLPQGTKVLDLRLKGANLF</sequence>
<feature type="domain" description="DDE Tnp4" evidence="5">
    <location>
        <begin position="145"/>
        <end position="276"/>
    </location>
</feature>
<comment type="caution">
    <text evidence="7">The sequence shown here is derived from an EMBL/GenBank/DDBJ whole genome shotgun (WGS) entry which is preliminary data.</text>
</comment>
<evidence type="ECO:0000256" key="1">
    <source>
        <dbReference type="ARBA" id="ARBA00001968"/>
    </source>
</evidence>
<comment type="cofactor">
    <cofactor evidence="1">
        <name>a divalent metal cation</name>
        <dbReference type="ChEBI" id="CHEBI:60240"/>
    </cofactor>
</comment>
<evidence type="ECO:0000313" key="7">
    <source>
        <dbReference type="EMBL" id="TVU21934.1"/>
    </source>
</evidence>
<feature type="compositionally biased region" description="Polar residues" evidence="3">
    <location>
        <begin position="512"/>
        <end position="522"/>
    </location>
</feature>
<evidence type="ECO:0000259" key="4">
    <source>
        <dbReference type="Pfam" id="PF12776"/>
    </source>
</evidence>
<dbReference type="PANTHER" id="PTHR46934">
    <property type="entry name" value="MYB_DNA-BIND_3 DOMAIN-CONTAINING PROTEIN-RELATED"/>
    <property type="match status" value="1"/>
</dbReference>
<protein>
    <recommendedName>
        <fullName evidence="9">Myb/SANT-like domain-containing protein</fullName>
    </recommendedName>
</protein>
<dbReference type="OrthoDB" id="1681765at2759"/>
<dbReference type="EMBL" id="RWGY01000026">
    <property type="protein sequence ID" value="TVU21934.1"/>
    <property type="molecule type" value="Genomic_DNA"/>
</dbReference>
<keyword evidence="2" id="KW-0479">Metal-binding</keyword>
<dbReference type="InterPro" id="IPR024752">
    <property type="entry name" value="Myb/SANT-like_dom"/>
</dbReference>
<dbReference type="GO" id="GO:0046872">
    <property type="term" value="F:metal ion binding"/>
    <property type="evidence" value="ECO:0007669"/>
    <property type="project" value="UniProtKB-KW"/>
</dbReference>
<dbReference type="InterPro" id="IPR027806">
    <property type="entry name" value="HARBI1_dom"/>
</dbReference>
<evidence type="ECO:0000256" key="3">
    <source>
        <dbReference type="SAM" id="MobiDB-lite"/>
    </source>
</evidence>
<name>A0A5J9UET6_9POAL</name>
<evidence type="ECO:0008006" key="9">
    <source>
        <dbReference type="Google" id="ProtNLM"/>
    </source>
</evidence>
<evidence type="ECO:0000256" key="2">
    <source>
        <dbReference type="ARBA" id="ARBA00022723"/>
    </source>
</evidence>
<dbReference type="Gramene" id="TVU21934">
    <property type="protein sequence ID" value="TVU21934"/>
    <property type="gene ID" value="EJB05_31605"/>
</dbReference>
<dbReference type="AlphaFoldDB" id="A0A5J9UET6"/>
<dbReference type="InterPro" id="IPR058353">
    <property type="entry name" value="DUF8040"/>
</dbReference>
<dbReference type="Pfam" id="PF12776">
    <property type="entry name" value="Myb_DNA-bind_3"/>
    <property type="match status" value="1"/>
</dbReference>
<organism evidence="7 8">
    <name type="scientific">Eragrostis curvula</name>
    <name type="common">weeping love grass</name>
    <dbReference type="NCBI Taxonomy" id="38414"/>
    <lineage>
        <taxon>Eukaryota</taxon>
        <taxon>Viridiplantae</taxon>
        <taxon>Streptophyta</taxon>
        <taxon>Embryophyta</taxon>
        <taxon>Tracheophyta</taxon>
        <taxon>Spermatophyta</taxon>
        <taxon>Magnoliopsida</taxon>
        <taxon>Liliopsida</taxon>
        <taxon>Poales</taxon>
        <taxon>Poaceae</taxon>
        <taxon>PACMAD clade</taxon>
        <taxon>Chloridoideae</taxon>
        <taxon>Eragrostideae</taxon>
        <taxon>Eragrostidinae</taxon>
        <taxon>Eragrostis</taxon>
    </lineage>
</organism>
<accession>A0A5J9UET6</accession>
<gene>
    <name evidence="7" type="ORF">EJB05_31605</name>
</gene>
<evidence type="ECO:0000259" key="6">
    <source>
        <dbReference type="Pfam" id="PF26138"/>
    </source>
</evidence>
<dbReference type="Pfam" id="PF26138">
    <property type="entry name" value="DUF8040"/>
    <property type="match status" value="1"/>
</dbReference>